<dbReference type="Proteomes" id="UP001597568">
    <property type="component" value="Unassembled WGS sequence"/>
</dbReference>
<reference evidence="3" key="1">
    <citation type="journal article" date="2019" name="Int. J. Syst. Evol. Microbiol.">
        <title>The Global Catalogue of Microorganisms (GCM) 10K type strain sequencing project: providing services to taxonomists for standard genome sequencing and annotation.</title>
        <authorList>
            <consortium name="The Broad Institute Genomics Platform"/>
            <consortium name="The Broad Institute Genome Sequencing Center for Infectious Disease"/>
            <person name="Wu L."/>
            <person name="Ma J."/>
        </authorList>
    </citation>
    <scope>NUCLEOTIDE SEQUENCE [LARGE SCALE GENOMIC DNA]</scope>
    <source>
        <strain evidence="3">KCTC 33522</strain>
    </source>
</reference>
<name>A0ABW5Y3Q7_9BACL</name>
<evidence type="ECO:0000313" key="2">
    <source>
        <dbReference type="EMBL" id="MFD2869910.1"/>
    </source>
</evidence>
<protein>
    <submittedName>
        <fullName evidence="2">Uncharacterized protein</fullName>
    </submittedName>
</protein>
<keyword evidence="3" id="KW-1185">Reference proteome</keyword>
<evidence type="ECO:0000313" key="3">
    <source>
        <dbReference type="Proteomes" id="UP001597568"/>
    </source>
</evidence>
<dbReference type="EMBL" id="JBHUOR010000130">
    <property type="protein sequence ID" value="MFD2869910.1"/>
    <property type="molecule type" value="Genomic_DNA"/>
</dbReference>
<proteinExistence type="predicted"/>
<comment type="caution">
    <text evidence="2">The sequence shown here is derived from an EMBL/GenBank/DDBJ whole genome shotgun (WGS) entry which is preliminary data.</text>
</comment>
<feature type="region of interest" description="Disordered" evidence="1">
    <location>
        <begin position="1"/>
        <end position="21"/>
    </location>
</feature>
<dbReference type="RefSeq" id="WP_380148571.1">
    <property type="nucleotide sequence ID" value="NZ_JBHUOR010000130.1"/>
</dbReference>
<evidence type="ECO:0000256" key="1">
    <source>
        <dbReference type="SAM" id="MobiDB-lite"/>
    </source>
</evidence>
<gene>
    <name evidence="2" type="ORF">ACFSY7_15560</name>
</gene>
<accession>A0ABW5Y3Q7</accession>
<sequence length="95" mass="10340">MNNLIRKPAPAPTKPFESSTDDAVVAAPVNAEKKKVEGNVSIKVSPSTRATLNAVKDFKSLKNVDELINKMLQKELATFDDATQKAIEIIAKSKM</sequence>
<organism evidence="2 3">
    <name type="scientific">Kurthia populi</name>
    <dbReference type="NCBI Taxonomy" id="1562132"/>
    <lineage>
        <taxon>Bacteria</taxon>
        <taxon>Bacillati</taxon>
        <taxon>Bacillota</taxon>
        <taxon>Bacilli</taxon>
        <taxon>Bacillales</taxon>
        <taxon>Caryophanaceae</taxon>
        <taxon>Kurthia</taxon>
    </lineage>
</organism>